<evidence type="ECO:0000256" key="5">
    <source>
        <dbReference type="ARBA" id="ARBA00022925"/>
    </source>
</evidence>
<dbReference type="Gene3D" id="1.20.1070.10">
    <property type="entry name" value="Rhodopsin 7-helix transmembrane proteins"/>
    <property type="match status" value="1"/>
</dbReference>
<dbReference type="InterPro" id="IPR017452">
    <property type="entry name" value="GPCR_Rhodpsn_7TM"/>
</dbReference>
<dbReference type="Pfam" id="PF00001">
    <property type="entry name" value="7tm_1"/>
    <property type="match status" value="1"/>
</dbReference>
<evidence type="ECO:0000256" key="12">
    <source>
        <dbReference type="ARBA" id="ARBA00023180"/>
    </source>
</evidence>
<dbReference type="InterPro" id="IPR027430">
    <property type="entry name" value="Retinal_BS"/>
</dbReference>
<evidence type="ECO:0000256" key="13">
    <source>
        <dbReference type="ARBA" id="ARBA00023224"/>
    </source>
</evidence>
<evidence type="ECO:0000256" key="4">
    <source>
        <dbReference type="ARBA" id="ARBA00022692"/>
    </source>
</evidence>
<accession>A0A6I8Q4N5</accession>
<feature type="transmembrane region" description="Helical" evidence="14">
    <location>
        <begin position="197"/>
        <end position="220"/>
    </location>
</feature>
<dbReference type="CDD" id="cd15074">
    <property type="entry name" value="7tmA_Opsin5_neuropsin"/>
    <property type="match status" value="1"/>
</dbReference>
<evidence type="ECO:0000256" key="7">
    <source>
        <dbReference type="ARBA" id="ARBA00022991"/>
    </source>
</evidence>
<proteinExistence type="predicted"/>
<keyword evidence="2" id="KW-0600">Photoreceptor protein</keyword>
<evidence type="ECO:0000256" key="3">
    <source>
        <dbReference type="ARBA" id="ARBA00022606"/>
    </source>
</evidence>
<feature type="transmembrane region" description="Helical" evidence="14">
    <location>
        <begin position="101"/>
        <end position="131"/>
    </location>
</feature>
<dbReference type="GeneTree" id="ENSGT01120000271854"/>
<name>A0A6I8Q4N5_XENTR</name>
<feature type="domain" description="G-protein coupled receptors family 1 profile" evidence="15">
    <location>
        <begin position="44"/>
        <end position="301"/>
    </location>
</feature>
<dbReference type="GO" id="GO:0016020">
    <property type="term" value="C:membrane"/>
    <property type="evidence" value="ECO:0007669"/>
    <property type="project" value="UniProtKB-SubCell"/>
</dbReference>
<feature type="transmembrane region" description="Helical" evidence="14">
    <location>
        <begin position="62"/>
        <end position="81"/>
    </location>
</feature>
<keyword evidence="9 14" id="KW-0472">Membrane</keyword>
<keyword evidence="3" id="KW-0716">Sensory transduction</keyword>
<evidence type="ECO:0000256" key="11">
    <source>
        <dbReference type="ARBA" id="ARBA00023170"/>
    </source>
</evidence>
<dbReference type="InterPro" id="IPR000276">
    <property type="entry name" value="GPCR_Rhodpsn"/>
</dbReference>
<evidence type="ECO:0000256" key="8">
    <source>
        <dbReference type="ARBA" id="ARBA00023040"/>
    </source>
</evidence>
<keyword evidence="7" id="KW-0157">Chromophore</keyword>
<dbReference type="InterPro" id="IPR050125">
    <property type="entry name" value="GPCR_opsins"/>
</dbReference>
<evidence type="ECO:0000256" key="14">
    <source>
        <dbReference type="SAM" id="Phobius"/>
    </source>
</evidence>
<dbReference type="PRINTS" id="PR00237">
    <property type="entry name" value="GPCRRHODOPSN"/>
</dbReference>
<keyword evidence="11" id="KW-0675">Receptor</keyword>
<evidence type="ECO:0000256" key="9">
    <source>
        <dbReference type="ARBA" id="ARBA00023136"/>
    </source>
</evidence>
<evidence type="ECO:0000256" key="6">
    <source>
        <dbReference type="ARBA" id="ARBA00022989"/>
    </source>
</evidence>
<dbReference type="PROSITE" id="PS50262">
    <property type="entry name" value="G_PROTEIN_RECEP_F1_2"/>
    <property type="match status" value="1"/>
</dbReference>
<keyword evidence="12" id="KW-0325">Glycoprotein</keyword>
<organism evidence="16">
    <name type="scientific">Xenopus tropicalis</name>
    <name type="common">Western clawed frog</name>
    <name type="synonym">Silurana tropicalis</name>
    <dbReference type="NCBI Taxonomy" id="8364"/>
    <lineage>
        <taxon>Eukaryota</taxon>
        <taxon>Metazoa</taxon>
        <taxon>Chordata</taxon>
        <taxon>Craniata</taxon>
        <taxon>Vertebrata</taxon>
        <taxon>Euteleostomi</taxon>
        <taxon>Amphibia</taxon>
        <taxon>Batrachia</taxon>
        <taxon>Anura</taxon>
        <taxon>Pipoidea</taxon>
        <taxon>Pipidae</taxon>
        <taxon>Xenopodinae</taxon>
        <taxon>Xenopus</taxon>
        <taxon>Silurana</taxon>
    </lineage>
</organism>
<dbReference type="GO" id="GO:0009881">
    <property type="term" value="F:photoreceptor activity"/>
    <property type="evidence" value="ECO:0007669"/>
    <property type="project" value="UniProtKB-KW"/>
</dbReference>
<dbReference type="PRINTS" id="PR01244">
    <property type="entry name" value="PEROPSIN"/>
</dbReference>
<dbReference type="PROSITE" id="PS00238">
    <property type="entry name" value="OPSIN"/>
    <property type="match status" value="1"/>
</dbReference>
<dbReference type="Bgee" id="ENSXETG00000004729">
    <property type="expression patterns" value="Expressed in gastrula and 1 other cell type or tissue"/>
</dbReference>
<dbReference type="InterPro" id="IPR002962">
    <property type="entry name" value="Peropsin"/>
</dbReference>
<dbReference type="FunFam" id="1.20.1070.10:FF:000219">
    <property type="entry name" value="Opsin 5-like 2"/>
    <property type="match status" value="1"/>
</dbReference>
<keyword evidence="6 14" id="KW-1133">Transmembrane helix</keyword>
<evidence type="ECO:0000256" key="10">
    <source>
        <dbReference type="ARBA" id="ARBA00023157"/>
    </source>
</evidence>
<keyword evidence="4 14" id="KW-0812">Transmembrane</keyword>
<dbReference type="InParanoid" id="A0A6I8Q4N5"/>
<keyword evidence="5" id="KW-0681">Retinal protein</keyword>
<evidence type="ECO:0000256" key="1">
    <source>
        <dbReference type="ARBA" id="ARBA00004141"/>
    </source>
</evidence>
<keyword evidence="8" id="KW-0297">G-protein coupled receptor</keyword>
<dbReference type="PANTHER" id="PTHR24240">
    <property type="entry name" value="OPSIN"/>
    <property type="match status" value="1"/>
</dbReference>
<reference evidence="16" key="2">
    <citation type="submission" date="2020-05" db="UniProtKB">
        <authorList>
            <consortium name="Ensembl"/>
        </authorList>
    </citation>
    <scope>IDENTIFICATION</scope>
</reference>
<evidence type="ECO:0000259" key="15">
    <source>
        <dbReference type="PROSITE" id="PS50262"/>
    </source>
</evidence>
<comment type="subcellular location">
    <subcellularLocation>
        <location evidence="1">Membrane</location>
        <topology evidence="1">Multi-pass membrane protein</topology>
    </subcellularLocation>
</comment>
<dbReference type="GO" id="GO:0004930">
    <property type="term" value="F:G protein-coupled receptor activity"/>
    <property type="evidence" value="ECO:0007669"/>
    <property type="project" value="UniProtKB-KW"/>
</dbReference>
<dbReference type="GO" id="GO:0007601">
    <property type="term" value="P:visual perception"/>
    <property type="evidence" value="ECO:0007669"/>
    <property type="project" value="InterPro"/>
</dbReference>
<keyword evidence="10" id="KW-1015">Disulfide bond</keyword>
<dbReference type="AlphaFoldDB" id="A0A6I8Q4N5"/>
<dbReference type="SUPFAM" id="SSF81321">
    <property type="entry name" value="Family A G protein-coupled receptor-like"/>
    <property type="match status" value="1"/>
</dbReference>
<feature type="transmembrane region" description="Helical" evidence="14">
    <location>
        <begin position="143"/>
        <end position="163"/>
    </location>
</feature>
<dbReference type="Ensembl" id="ENSXETT00000099762">
    <property type="protein sequence ID" value="ENSXETP00000064504"/>
    <property type="gene ID" value="ENSXETG00000004729"/>
</dbReference>
<keyword evidence="13" id="KW-0807">Transducer</keyword>
<dbReference type="GO" id="GO:0007602">
    <property type="term" value="P:phototransduction"/>
    <property type="evidence" value="ECO:0007669"/>
    <property type="project" value="UniProtKB-KW"/>
</dbReference>
<reference evidence="16" key="1">
    <citation type="journal article" date="2010" name="Science">
        <title>The genome of the Western clawed frog Xenopus tropicalis.</title>
        <authorList>
            <person name="Hellsten U."/>
            <person name="Harland R.M."/>
            <person name="Gilchrist M.J."/>
            <person name="Hendrix D."/>
            <person name="Jurka J."/>
            <person name="Kapitonov V."/>
            <person name="Ovcharenko I."/>
            <person name="Putnam N.H."/>
            <person name="Shu S."/>
            <person name="Taher L."/>
            <person name="Blitz I.L."/>
            <person name="Blumberg B."/>
            <person name="Dichmann D.S."/>
            <person name="Dubchak I."/>
            <person name="Amaya E."/>
            <person name="Detter J.C."/>
            <person name="Fletcher R."/>
            <person name="Gerhard D.S."/>
            <person name="Goodstein D."/>
            <person name="Graves T."/>
            <person name="Grigoriev I.V."/>
            <person name="Grimwood J."/>
            <person name="Kawashima T."/>
            <person name="Lindquist E."/>
            <person name="Lucas S.M."/>
            <person name="Mead P.E."/>
            <person name="Mitros T."/>
            <person name="Ogino H."/>
            <person name="Ohta Y."/>
            <person name="Poliakov A.V."/>
            <person name="Pollet N."/>
            <person name="Robert J."/>
            <person name="Salamov A."/>
            <person name="Sater A.K."/>
            <person name="Schmutz J."/>
            <person name="Terry A."/>
            <person name="Vize P.D."/>
            <person name="Warren W.C."/>
            <person name="Wells D."/>
            <person name="Wills A."/>
            <person name="Wilson R.K."/>
            <person name="Zimmerman L.B."/>
            <person name="Zorn A.M."/>
            <person name="Grainger R."/>
            <person name="Grammer T."/>
            <person name="Khokha M.K."/>
            <person name="Richardson P.M."/>
            <person name="Rokhsar D.S."/>
        </authorList>
    </citation>
    <scope>NUCLEOTIDE SEQUENCE [LARGE SCALE GENOMIC DNA]</scope>
    <source>
        <strain evidence="16">Nigerian</strain>
    </source>
</reference>
<evidence type="ECO:0000256" key="2">
    <source>
        <dbReference type="ARBA" id="ARBA00022543"/>
    </source>
</evidence>
<sequence>CYAFTTTSVFPFVSTSADISIGPSEVPAMVATPLSKDGLCSVLGNSTLLYISYKRRHLLKPAEYFIVNLALSDLAMTVTLYPLAITSSFSHRWLYGRHVCLFYAFCGVLFGICSLSTVTLLSTICCMKVCFPVYGNRFGHKQGCFLVACAWLYAAIFAFSPLLHWGEYGAEPYGTACCIDWYSSNKSRVAMSYTTTLFVLCFVIPCGIIITSYTLILVTVKDSRKAVEQHGVAGPSSMNNVQIIIVKLSIAVCIGFFTAWSPYAVIAMWAAFGSIDIIPPLVFAVPAVFAKSSTIYNPIIYLFLKPNFRNILAKYFPAAQEICTRSCLYMDSLNSCHYLPVIQLFHKLLNKRNTPASDSGKSMEEYPCYSCDQCKDTFEYFKNYPHHCHEMLGPTPHTKQDGSCLDSNEQAMRKNSAKKSIKVIVHGQKTSESDDLEITLEVIPVCSKCVY</sequence>
<evidence type="ECO:0000313" key="16">
    <source>
        <dbReference type="Ensembl" id="ENSXETP00000064504"/>
    </source>
</evidence>
<protein>
    <recommendedName>
        <fullName evidence="15">G-protein coupled receptors family 1 profile domain-containing protein</fullName>
    </recommendedName>
</protein>